<sequence>MPPPPRQRKSTSAPASVAAAAAHAAPPPGAGTVVPAPADSGVSALALAALSSPSAAAFIGQSPVPAKVVADAMAAAKRARRTLASPGGAEHEGLTMLLEASEESPFRSDFDAAAGVVAGSKGNGRKTGATGRSHGSQNGPQRARGATSPLRPLSLNAFSARGMGSPDVSTGWGDASRRKRTTGAGRASVATAMKASASATAARRAPAAPVTAAQAAANSQAAELAPAVHAVATAAPTAVLSHALRWIDLLVADLKGRGAALRRSRRRLQKVKIDLVGAGASSASDEPRDTPEEVAPEHPAAAVEERTLLRDLDHALEAEGRSIDALLKQSMELRTMASCDGSVAAPGSKAAEASFGPTASMLGAPPPLNDAKKMTDYFRDAAVASAAAFISTGLKVAAAEGFGDVESAAAVACPGGTLPTPHIACASGGGGGGGGGAVLAAR</sequence>
<dbReference type="Proteomes" id="UP000001876">
    <property type="component" value="Unassembled WGS sequence"/>
</dbReference>
<dbReference type="RefSeq" id="XP_003055050.1">
    <property type="nucleotide sequence ID" value="XM_003055004.1"/>
</dbReference>
<feature type="region of interest" description="Disordered" evidence="1">
    <location>
        <begin position="118"/>
        <end position="187"/>
    </location>
</feature>
<protein>
    <submittedName>
        <fullName evidence="2">Predicted protein</fullName>
    </submittedName>
</protein>
<evidence type="ECO:0000313" key="2">
    <source>
        <dbReference type="EMBL" id="EEH60302.1"/>
    </source>
</evidence>
<proteinExistence type="predicted"/>
<organism evidence="3">
    <name type="scientific">Micromonas pusilla (strain CCMP1545)</name>
    <name type="common">Picoplanktonic green alga</name>
    <dbReference type="NCBI Taxonomy" id="564608"/>
    <lineage>
        <taxon>Eukaryota</taxon>
        <taxon>Viridiplantae</taxon>
        <taxon>Chlorophyta</taxon>
        <taxon>Mamiellophyceae</taxon>
        <taxon>Mamiellales</taxon>
        <taxon>Mamiellaceae</taxon>
        <taxon>Micromonas</taxon>
    </lineage>
</organism>
<name>C1MI12_MICPC</name>
<dbReference type="OMA" id="ANAMITS"/>
<accession>C1MI12</accession>
<dbReference type="KEGG" id="mpp:MICPUCDRAFT_50395"/>
<feature type="region of interest" description="Disordered" evidence="1">
    <location>
        <begin position="278"/>
        <end position="299"/>
    </location>
</feature>
<dbReference type="GeneID" id="9681153"/>
<reference evidence="2 3" key="1">
    <citation type="journal article" date="2009" name="Science">
        <title>Green evolution and dynamic adaptations revealed by genomes of the marine picoeukaryotes Micromonas.</title>
        <authorList>
            <person name="Worden A.Z."/>
            <person name="Lee J.H."/>
            <person name="Mock T."/>
            <person name="Rouze P."/>
            <person name="Simmons M.P."/>
            <person name="Aerts A.L."/>
            <person name="Allen A.E."/>
            <person name="Cuvelier M.L."/>
            <person name="Derelle E."/>
            <person name="Everett M.V."/>
            <person name="Foulon E."/>
            <person name="Grimwood J."/>
            <person name="Gundlach H."/>
            <person name="Henrissat B."/>
            <person name="Napoli C."/>
            <person name="McDonald S.M."/>
            <person name="Parker M.S."/>
            <person name="Rombauts S."/>
            <person name="Salamov A."/>
            <person name="Von Dassow P."/>
            <person name="Badger J.H."/>
            <person name="Coutinho P.M."/>
            <person name="Demir E."/>
            <person name="Dubchak I."/>
            <person name="Gentemann C."/>
            <person name="Eikrem W."/>
            <person name="Gready J.E."/>
            <person name="John U."/>
            <person name="Lanier W."/>
            <person name="Lindquist E.A."/>
            <person name="Lucas S."/>
            <person name="Mayer K.F."/>
            <person name="Moreau H."/>
            <person name="Not F."/>
            <person name="Otillar R."/>
            <person name="Panaud O."/>
            <person name="Pangilinan J."/>
            <person name="Paulsen I."/>
            <person name="Piegu B."/>
            <person name="Poliakov A."/>
            <person name="Robbens S."/>
            <person name="Schmutz J."/>
            <person name="Toulza E."/>
            <person name="Wyss T."/>
            <person name="Zelensky A."/>
            <person name="Zhou K."/>
            <person name="Armbrust E.V."/>
            <person name="Bhattacharya D."/>
            <person name="Goodenough U.W."/>
            <person name="Van de Peer Y."/>
            <person name="Grigoriev I.V."/>
        </authorList>
    </citation>
    <scope>NUCLEOTIDE SEQUENCE [LARGE SCALE GENOMIC DNA]</scope>
    <source>
        <strain evidence="2 3">CCMP1545</strain>
    </source>
</reference>
<evidence type="ECO:0000256" key="1">
    <source>
        <dbReference type="SAM" id="MobiDB-lite"/>
    </source>
</evidence>
<dbReference type="EMBL" id="GG663735">
    <property type="protein sequence ID" value="EEH60302.1"/>
    <property type="molecule type" value="Genomic_DNA"/>
</dbReference>
<evidence type="ECO:0000313" key="3">
    <source>
        <dbReference type="Proteomes" id="UP000001876"/>
    </source>
</evidence>
<gene>
    <name evidence="2" type="ORF">MICPUCDRAFT_50395</name>
</gene>
<feature type="compositionally biased region" description="Low complexity" evidence="1">
    <location>
        <begin position="10"/>
        <end position="32"/>
    </location>
</feature>
<feature type="region of interest" description="Disordered" evidence="1">
    <location>
        <begin position="1"/>
        <end position="32"/>
    </location>
</feature>
<dbReference type="AlphaFoldDB" id="C1MI12"/>
<keyword evidence="3" id="KW-1185">Reference proteome</keyword>